<comment type="function">
    <text evidence="3">Catalyzes a proton abstraction reaction that results in 2,5-elimination of pyruvate from 2-succinyl-5-enolpyruvyl-6-hydroxy-3-cyclohexene-1-carboxylate (SEPHCHC) and the formation of 2-succinyl-6-hydroxy-2,4-cyclohexadiene-1-carboxylate (SHCHC).</text>
</comment>
<keyword evidence="6" id="KW-1185">Reference proteome</keyword>
<gene>
    <name evidence="3" type="primary">menH</name>
    <name evidence="5" type="ORF">Cri9333_3868</name>
</gene>
<dbReference type="NCBIfam" id="TIGR03695">
    <property type="entry name" value="menH_SHCHC"/>
    <property type="match status" value="1"/>
</dbReference>
<protein>
    <recommendedName>
        <fullName evidence="3">Putative 2-succinyl-6-hydroxy-2,4-cyclohexadiene-1-carboxylate synthase</fullName>
        <shortName evidence="3">SHCHC synthase</shortName>
        <ecNumber evidence="3">4.2.99.20</ecNumber>
    </recommendedName>
</protein>
<evidence type="ECO:0000256" key="2">
    <source>
        <dbReference type="ARBA" id="ARBA00023239"/>
    </source>
</evidence>
<dbReference type="RefSeq" id="WP_015204777.1">
    <property type="nucleotide sequence ID" value="NC_019753.1"/>
</dbReference>
<accession>K9W4K7</accession>
<keyword evidence="2 3" id="KW-0456">Lyase</keyword>
<comment type="similarity">
    <text evidence="3">Belongs to the AB hydrolase superfamily. MenH family.</text>
</comment>
<dbReference type="EC" id="4.2.99.20" evidence="3"/>
<dbReference type="InterPro" id="IPR029058">
    <property type="entry name" value="AB_hydrolase_fold"/>
</dbReference>
<organism evidence="5 6">
    <name type="scientific">Crinalium epipsammum PCC 9333</name>
    <dbReference type="NCBI Taxonomy" id="1173022"/>
    <lineage>
        <taxon>Bacteria</taxon>
        <taxon>Bacillati</taxon>
        <taxon>Cyanobacteriota</taxon>
        <taxon>Cyanophyceae</taxon>
        <taxon>Gomontiellales</taxon>
        <taxon>Gomontiellaceae</taxon>
        <taxon>Crinalium</taxon>
    </lineage>
</organism>
<comment type="catalytic activity">
    <reaction evidence="3">
        <text>5-enolpyruvoyl-6-hydroxy-2-succinyl-cyclohex-3-ene-1-carboxylate = (1R,6R)-6-hydroxy-2-succinyl-cyclohexa-2,4-diene-1-carboxylate + pyruvate</text>
        <dbReference type="Rhea" id="RHEA:25597"/>
        <dbReference type="ChEBI" id="CHEBI:15361"/>
        <dbReference type="ChEBI" id="CHEBI:58689"/>
        <dbReference type="ChEBI" id="CHEBI:58818"/>
        <dbReference type="EC" id="4.2.99.20"/>
    </reaction>
</comment>
<dbReference type="STRING" id="1173022.Cri9333_3868"/>
<sequence length="272" mass="31012">MPIQQVANYQFNYSLTGGEEKPLLLLLHGFMGSSNDFQDVITLLSEKFCCLAVDLPGHGKTKIWGSQECYSMENIAQALINLLESLKINQCFLFGYSMGGRLAFYLALKFPQYFAKVILESASPGLKTAPARLDRIKHDAELATEIESNDFGEFLNKWYQQPIFSSIKIDPKFNTLLERRLQNNPLEVAKSLRYMSIGCQPCLWQHLVSNQLPLLLLVGEFDQKFIEINQEIANCCPIAHLEIIKNSSHNVHFEQPHLWLNNVENFLLSNVI</sequence>
<comment type="subunit">
    <text evidence="3">Monomer.</text>
</comment>
<dbReference type="GO" id="GO:0070205">
    <property type="term" value="F:2-succinyl-6-hydroxy-2,4-cyclohexadiene-1-carboxylate synthase activity"/>
    <property type="evidence" value="ECO:0007669"/>
    <property type="project" value="UniProtKB-UniRule"/>
</dbReference>
<comment type="pathway">
    <text evidence="3">Quinol/quinone metabolism; 1,4-dihydroxy-2-naphthoate biosynthesis; 1,4-dihydroxy-2-naphthoate from chorismate: step 3/7.</text>
</comment>
<proteinExistence type="inferred from homology"/>
<dbReference type="Proteomes" id="UP000010472">
    <property type="component" value="Chromosome"/>
</dbReference>
<keyword evidence="1" id="KW-0474">Menaquinone biosynthesis</keyword>
<dbReference type="Pfam" id="PF00561">
    <property type="entry name" value="Abhydrolase_1"/>
    <property type="match status" value="1"/>
</dbReference>
<comment type="pathway">
    <text evidence="3">Cofactor biosynthesis; phylloquinone biosynthesis.</text>
</comment>
<dbReference type="InterPro" id="IPR000073">
    <property type="entry name" value="AB_hydrolase_1"/>
</dbReference>
<dbReference type="GO" id="GO:0042372">
    <property type="term" value="P:phylloquinone biosynthetic process"/>
    <property type="evidence" value="ECO:0007669"/>
    <property type="project" value="UniProtKB-UniRule"/>
</dbReference>
<dbReference type="GO" id="GO:0009234">
    <property type="term" value="P:menaquinone biosynthetic process"/>
    <property type="evidence" value="ECO:0007669"/>
    <property type="project" value="UniProtKB-UniRule"/>
</dbReference>
<feature type="domain" description="AB hydrolase-1" evidence="4">
    <location>
        <begin position="22"/>
        <end position="256"/>
    </location>
</feature>
<dbReference type="Gene3D" id="3.40.50.1820">
    <property type="entry name" value="alpha/beta hydrolase"/>
    <property type="match status" value="1"/>
</dbReference>
<dbReference type="InterPro" id="IPR022485">
    <property type="entry name" value="SHCHC_synthase_MenH"/>
</dbReference>
<dbReference type="PRINTS" id="PR00111">
    <property type="entry name" value="ABHYDROLASE"/>
</dbReference>
<evidence type="ECO:0000313" key="5">
    <source>
        <dbReference type="EMBL" id="AFZ14677.1"/>
    </source>
</evidence>
<dbReference type="EMBL" id="CP003620">
    <property type="protein sequence ID" value="AFZ14677.1"/>
    <property type="molecule type" value="Genomic_DNA"/>
</dbReference>
<dbReference type="UniPathway" id="UPA01057">
    <property type="reaction ID" value="UER00900"/>
</dbReference>
<dbReference type="OrthoDB" id="9808398at2"/>
<dbReference type="PATRIC" id="fig|1173022.3.peg.4168"/>
<dbReference type="UniPathway" id="UPA00995"/>
<dbReference type="HOGENOM" id="CLU_020336_7_3_3"/>
<dbReference type="SUPFAM" id="SSF53474">
    <property type="entry name" value="alpha/beta-Hydrolases"/>
    <property type="match status" value="1"/>
</dbReference>
<dbReference type="AlphaFoldDB" id="K9W4K7"/>
<dbReference type="HAMAP" id="MF_01660">
    <property type="entry name" value="MenH"/>
    <property type="match status" value="1"/>
</dbReference>
<evidence type="ECO:0000256" key="1">
    <source>
        <dbReference type="ARBA" id="ARBA00022428"/>
    </source>
</evidence>
<dbReference type="PANTHER" id="PTHR42916">
    <property type="entry name" value="2-SUCCINYL-5-ENOLPYRUVYL-6-HYDROXY-3-CYCLOHEXENE-1-CARBOXYLATE SYNTHASE"/>
    <property type="match status" value="1"/>
</dbReference>
<evidence type="ECO:0000256" key="3">
    <source>
        <dbReference type="HAMAP-Rule" id="MF_01660"/>
    </source>
</evidence>
<dbReference type="PANTHER" id="PTHR42916:SF1">
    <property type="entry name" value="PROTEIN PHYLLO, CHLOROPLASTIC"/>
    <property type="match status" value="1"/>
</dbReference>
<evidence type="ECO:0000259" key="4">
    <source>
        <dbReference type="Pfam" id="PF00561"/>
    </source>
</evidence>
<name>K9W4K7_9CYAN</name>
<reference evidence="5 6" key="1">
    <citation type="submission" date="2012-06" db="EMBL/GenBank/DDBJ databases">
        <title>Finished chromosome of genome of Crinalium epipsammum PCC 9333.</title>
        <authorList>
            <consortium name="US DOE Joint Genome Institute"/>
            <person name="Gugger M."/>
            <person name="Coursin T."/>
            <person name="Rippka R."/>
            <person name="Tandeau De Marsac N."/>
            <person name="Huntemann M."/>
            <person name="Wei C.-L."/>
            <person name="Han J."/>
            <person name="Detter J.C."/>
            <person name="Han C."/>
            <person name="Tapia R."/>
            <person name="Davenport K."/>
            <person name="Daligault H."/>
            <person name="Erkkila T."/>
            <person name="Gu W."/>
            <person name="Munk A.C.C."/>
            <person name="Teshima H."/>
            <person name="Xu Y."/>
            <person name="Chain P."/>
            <person name="Chen A."/>
            <person name="Krypides N."/>
            <person name="Mavromatis K."/>
            <person name="Markowitz V."/>
            <person name="Szeto E."/>
            <person name="Ivanova N."/>
            <person name="Mikhailova N."/>
            <person name="Ovchinnikova G."/>
            <person name="Pagani I."/>
            <person name="Pati A."/>
            <person name="Goodwin L."/>
            <person name="Peters L."/>
            <person name="Pitluck S."/>
            <person name="Woyke T."/>
            <person name="Kerfeld C."/>
        </authorList>
    </citation>
    <scope>NUCLEOTIDE SEQUENCE [LARGE SCALE GENOMIC DNA]</scope>
    <source>
        <strain evidence="5 6">PCC 9333</strain>
    </source>
</reference>
<dbReference type="eggNOG" id="COG2267">
    <property type="taxonomic scope" value="Bacteria"/>
</dbReference>
<dbReference type="KEGG" id="cep:Cri9333_3868"/>
<evidence type="ECO:0000313" key="6">
    <source>
        <dbReference type="Proteomes" id="UP000010472"/>
    </source>
</evidence>